<sequence length="332" mass="38357">MADTYKSTQIRSITRQFGLNMLKSTPIASFYRKNAVIQVQTDAGTYALKPFFRSELLHPGTVTQISTAAGYIKLLMNSEYRYMPKWLPSHSDALWILSQGRPFYITEWIKGRRLETAGDFEQLGLALAVLHTTPTGIKSTKRSPTFEQIQLWKTQDRLSRKGMAHSSHRAGYKQWVSKYGESYKSLSDRAWTDLANPQIVNLMKQEKARPALIHNDVTSPNVIISDGGRLFIIDWDRIRIGSTYVDTAKSIMNTTQFNPKFIQSFLKGYEERRTLSRAERKLIAALYRLPREPWSAFRFPGRARSRELLRIMDQTWPQRLEAIELLTAWSNQ</sequence>
<dbReference type="PANTHER" id="PTHR39179:SF3">
    <property type="entry name" value="COTS-RELATED PROTEIN"/>
    <property type="match status" value="1"/>
</dbReference>
<dbReference type="Gene3D" id="3.30.200.20">
    <property type="entry name" value="Phosphorylase Kinase, domain 1"/>
    <property type="match status" value="1"/>
</dbReference>
<evidence type="ECO:0000313" key="3">
    <source>
        <dbReference type="Proteomes" id="UP001139347"/>
    </source>
</evidence>
<organism evidence="2 3">
    <name type="scientific">Paenibacillus mangrovi</name>
    <dbReference type="NCBI Taxonomy" id="2931978"/>
    <lineage>
        <taxon>Bacteria</taxon>
        <taxon>Bacillati</taxon>
        <taxon>Bacillota</taxon>
        <taxon>Bacilli</taxon>
        <taxon>Bacillales</taxon>
        <taxon>Paenibacillaceae</taxon>
        <taxon>Paenibacillus</taxon>
    </lineage>
</organism>
<dbReference type="InterPro" id="IPR002575">
    <property type="entry name" value="Aminoglycoside_PTrfase"/>
</dbReference>
<dbReference type="InterPro" id="IPR047175">
    <property type="entry name" value="CotS-like"/>
</dbReference>
<dbReference type="SUPFAM" id="SSF56112">
    <property type="entry name" value="Protein kinase-like (PK-like)"/>
    <property type="match status" value="1"/>
</dbReference>
<reference evidence="2" key="1">
    <citation type="submission" date="2022-04" db="EMBL/GenBank/DDBJ databases">
        <title>Paenibacillus mangrovi sp. nov., a novel endophytic bacterium isolated from bark of Kandelia candel.</title>
        <authorList>
            <person name="Tuo L."/>
        </authorList>
    </citation>
    <scope>NUCLEOTIDE SEQUENCE</scope>
    <source>
        <strain evidence="2">KQZ6P-2</strain>
    </source>
</reference>
<keyword evidence="3" id="KW-1185">Reference proteome</keyword>
<dbReference type="Pfam" id="PF01636">
    <property type="entry name" value="APH"/>
    <property type="match status" value="1"/>
</dbReference>
<dbReference type="Gene3D" id="3.90.1200.10">
    <property type="match status" value="1"/>
</dbReference>
<dbReference type="AlphaFoldDB" id="A0A9X1WW16"/>
<feature type="domain" description="Aminoglycoside phosphotransferase" evidence="1">
    <location>
        <begin position="34"/>
        <end position="274"/>
    </location>
</feature>
<accession>A0A9X1WW16</accession>
<evidence type="ECO:0000259" key="1">
    <source>
        <dbReference type="Pfam" id="PF01636"/>
    </source>
</evidence>
<dbReference type="Proteomes" id="UP001139347">
    <property type="component" value="Unassembled WGS sequence"/>
</dbReference>
<name>A0A9X1WW16_9BACL</name>
<dbReference type="EMBL" id="JALIRP010000013">
    <property type="protein sequence ID" value="MCJ8014593.1"/>
    <property type="molecule type" value="Genomic_DNA"/>
</dbReference>
<evidence type="ECO:0000313" key="2">
    <source>
        <dbReference type="EMBL" id="MCJ8014593.1"/>
    </source>
</evidence>
<comment type="caution">
    <text evidence="2">The sequence shown here is derived from an EMBL/GenBank/DDBJ whole genome shotgun (WGS) entry which is preliminary data.</text>
</comment>
<dbReference type="RefSeq" id="WP_244729449.1">
    <property type="nucleotide sequence ID" value="NZ_JALIRP010000013.1"/>
</dbReference>
<dbReference type="InterPro" id="IPR011009">
    <property type="entry name" value="Kinase-like_dom_sf"/>
</dbReference>
<proteinExistence type="predicted"/>
<dbReference type="GO" id="GO:0042601">
    <property type="term" value="C:endospore-forming forespore"/>
    <property type="evidence" value="ECO:0007669"/>
    <property type="project" value="TreeGrafter"/>
</dbReference>
<protein>
    <submittedName>
        <fullName evidence="2">Aminoglycoside phosphotransferase family protein</fullName>
    </submittedName>
</protein>
<dbReference type="PANTHER" id="PTHR39179">
    <property type="entry name" value="SPORE COAT PROTEIN I"/>
    <property type="match status" value="1"/>
</dbReference>
<gene>
    <name evidence="2" type="ORF">MUG84_23175</name>
</gene>